<organism evidence="2 3">
    <name type="scientific">Romanomermis culicivorax</name>
    <name type="common">Nematode worm</name>
    <dbReference type="NCBI Taxonomy" id="13658"/>
    <lineage>
        <taxon>Eukaryota</taxon>
        <taxon>Metazoa</taxon>
        <taxon>Ecdysozoa</taxon>
        <taxon>Nematoda</taxon>
        <taxon>Enoplea</taxon>
        <taxon>Dorylaimia</taxon>
        <taxon>Mermithida</taxon>
        <taxon>Mermithoidea</taxon>
        <taxon>Mermithidae</taxon>
        <taxon>Romanomermis</taxon>
    </lineage>
</organism>
<evidence type="ECO:0000256" key="1">
    <source>
        <dbReference type="SAM" id="MobiDB-lite"/>
    </source>
</evidence>
<name>A0A915JWT4_ROMCU</name>
<dbReference type="WBParaSite" id="nRc.2.0.1.t30543-RA">
    <property type="protein sequence ID" value="nRc.2.0.1.t30543-RA"/>
    <property type="gene ID" value="nRc.2.0.1.g30543"/>
</dbReference>
<proteinExistence type="predicted"/>
<dbReference type="Proteomes" id="UP000887565">
    <property type="component" value="Unplaced"/>
</dbReference>
<protein>
    <submittedName>
        <fullName evidence="3">Uncharacterized protein</fullName>
    </submittedName>
</protein>
<evidence type="ECO:0000313" key="3">
    <source>
        <dbReference type="WBParaSite" id="nRc.2.0.1.t30543-RA"/>
    </source>
</evidence>
<sequence>MSFTAFACKGSGKGNNSDNIPKPATKLQMASPMNFIISIRAIVHKLSLTAEKKKTQTQQIPSCSPFGCSQSSLMTTGGSSTWVNDSNAATISRCMMKTSDTTPDDGNIEQHTMTKKVPQMIQELTPISNVFEQLLQAEKSAIAPAPGPATGQKGDNSTESEVCNVKISK</sequence>
<dbReference type="AlphaFoldDB" id="A0A915JWT4"/>
<keyword evidence="2" id="KW-1185">Reference proteome</keyword>
<reference evidence="3" key="1">
    <citation type="submission" date="2022-11" db="UniProtKB">
        <authorList>
            <consortium name="WormBaseParasite"/>
        </authorList>
    </citation>
    <scope>IDENTIFICATION</scope>
</reference>
<evidence type="ECO:0000313" key="2">
    <source>
        <dbReference type="Proteomes" id="UP000887565"/>
    </source>
</evidence>
<accession>A0A915JWT4</accession>
<feature type="region of interest" description="Disordered" evidence="1">
    <location>
        <begin position="1"/>
        <end position="24"/>
    </location>
</feature>
<feature type="region of interest" description="Disordered" evidence="1">
    <location>
        <begin position="141"/>
        <end position="169"/>
    </location>
</feature>